<keyword evidence="2" id="KW-1185">Reference proteome</keyword>
<dbReference type="GeneID" id="24922001"/>
<sequence length="272" mass="32707">MVWSVLLPRSPIRSSVCRATSFTKNSAPISSLVPTVLPELLDQWDPPDLREPLELLDLREPLDLRDCEDRWDLREPLDRLELPEQLESRVCGVRRVDKVDKVLRDLQDLRVSKEKWDLPESLASLDRLDRLENLELLDRLDRLENLELLDRPDRLESLDHRRLVLLDLLDLRASLDRRVSLDLWDLWDLLENRVFRDLLESLERRERRERLVLRWSTPSWLRTASHWIGISRTDWMQWFLLRTLWMYTVHWIPRCSSRNGMWHSKVGCWLQA</sequence>
<gene>
    <name evidence="1" type="ORF">GSBLH_T00005018001</name>
</gene>
<evidence type="ECO:0000313" key="2">
    <source>
        <dbReference type="Proteomes" id="UP000008312"/>
    </source>
</evidence>
<dbReference type="AlphaFoldDB" id="D8MBH4"/>
<protein>
    <submittedName>
        <fullName evidence="1">Uncharacterized protein</fullName>
    </submittedName>
</protein>
<dbReference type="RefSeq" id="XP_012899461.1">
    <property type="nucleotide sequence ID" value="XM_013044007.1"/>
</dbReference>
<dbReference type="EMBL" id="FN668691">
    <property type="protein sequence ID" value="CBK25413.2"/>
    <property type="molecule type" value="Genomic_DNA"/>
</dbReference>
<dbReference type="InParanoid" id="D8MBH4"/>
<organism evidence="1">
    <name type="scientific">Blastocystis hominis</name>
    <dbReference type="NCBI Taxonomy" id="12968"/>
    <lineage>
        <taxon>Eukaryota</taxon>
        <taxon>Sar</taxon>
        <taxon>Stramenopiles</taxon>
        <taxon>Bigyra</taxon>
        <taxon>Opalozoa</taxon>
        <taxon>Opalinata</taxon>
        <taxon>Blastocystidae</taxon>
        <taxon>Blastocystis</taxon>
    </lineage>
</organism>
<accession>D8MBH4</accession>
<reference evidence="1" key="1">
    <citation type="submission" date="2010-02" db="EMBL/GenBank/DDBJ databases">
        <title>Sequencing and annotation of the Blastocystis hominis genome.</title>
        <authorList>
            <person name="Wincker P."/>
        </authorList>
    </citation>
    <scope>NUCLEOTIDE SEQUENCE</scope>
    <source>
        <strain evidence="1">Singapore isolate B</strain>
    </source>
</reference>
<proteinExistence type="predicted"/>
<dbReference type="Proteomes" id="UP000008312">
    <property type="component" value="Unassembled WGS sequence"/>
</dbReference>
<evidence type="ECO:0000313" key="1">
    <source>
        <dbReference type="EMBL" id="CBK25413.2"/>
    </source>
</evidence>
<name>D8MBH4_BLAHO</name>